<comment type="similarity">
    <text evidence="9">Belongs to the MurJ/MviN family.</text>
</comment>
<feature type="transmembrane region" description="Helical" evidence="10">
    <location>
        <begin position="305"/>
        <end position="329"/>
    </location>
</feature>
<feature type="transmembrane region" description="Helical" evidence="10">
    <location>
        <begin position="426"/>
        <end position="444"/>
    </location>
</feature>
<name>A0ABM8TCM7_9BURK</name>
<reference evidence="11 12" key="1">
    <citation type="submission" date="2021-03" db="EMBL/GenBank/DDBJ databases">
        <authorList>
            <person name="Peeters C."/>
        </authorList>
    </citation>
    <scope>NUCLEOTIDE SEQUENCE [LARGE SCALE GENOMIC DNA]</scope>
    <source>
        <strain evidence="11 12">LMG 26411</strain>
    </source>
</reference>
<feature type="transmembrane region" description="Helical" evidence="10">
    <location>
        <begin position="157"/>
        <end position="176"/>
    </location>
</feature>
<feature type="transmembrane region" description="Helical" evidence="10">
    <location>
        <begin position="263"/>
        <end position="284"/>
    </location>
</feature>
<comment type="function">
    <text evidence="8">Involved in peptidoglycan biosynthesis. Transports lipid-linked peptidoglycan precursors from the inner to the outer leaflet of the cytoplasmic membrane.</text>
</comment>
<comment type="caution">
    <text evidence="11">The sequence shown here is derived from an EMBL/GenBank/DDBJ whole genome shotgun (WGS) entry which is preliminary data.</text>
</comment>
<evidence type="ECO:0000313" key="11">
    <source>
        <dbReference type="EMBL" id="CAG2135776.1"/>
    </source>
</evidence>
<sequence>MLRGALKLFSGSLLGKLAGAGREMLLAAFFGTSAATAALRVAQVATLVPVNFFTADSLSAGFLPLYSRYTERGDGYAQSLFWLVSVTMSVVSVIVALFLFVGAPLWISLIAPGFDRETRTYAVLFVRVMSAGVPFYVAGGLFSYLEMANGEYKLASLRATVQSVGMIAGVLLAFILKEIVWLAWGFTLAYVFYAFWGGMRVCSRGWMSLPVSMTRLRAKDIGHEFWQVMKPLLLLPLLLQGNIVVERAVASLLGTATVAALDYARFITDTGVLLLAVPIGLAGLATIGRMSDEQLKVTLNGLMPLLLLATVPLSIALAVHSHLLVSLIYERGVFDSESTKLTGLVLVGSAVGFWAQVISYVLIKVMNARFRNREVFLFMAAGLLANSAINIGLYRMIGPIVLGLGNCTYGLVVLACCCWRMKLASLFVRRLMWFGVAAVGYFLLERSIPSAGALGWMAAALLFVGYWAAFIVLTPMFRQDLSSSIQHFRGTAA</sequence>
<evidence type="ECO:0000256" key="7">
    <source>
        <dbReference type="ARBA" id="ARBA00023136"/>
    </source>
</evidence>
<keyword evidence="4" id="KW-0133">Cell shape</keyword>
<gene>
    <name evidence="11" type="primary">murJ_1</name>
    <name evidence="11" type="ORF">LMG26411_01141</name>
</gene>
<evidence type="ECO:0000256" key="4">
    <source>
        <dbReference type="ARBA" id="ARBA00022960"/>
    </source>
</evidence>
<evidence type="ECO:0000256" key="9">
    <source>
        <dbReference type="ARBA" id="ARBA00061532"/>
    </source>
</evidence>
<dbReference type="InterPro" id="IPR004268">
    <property type="entry name" value="MurJ"/>
</dbReference>
<evidence type="ECO:0000256" key="10">
    <source>
        <dbReference type="SAM" id="Phobius"/>
    </source>
</evidence>
<feature type="transmembrane region" description="Helical" evidence="10">
    <location>
        <begin position="456"/>
        <end position="477"/>
    </location>
</feature>
<evidence type="ECO:0000256" key="3">
    <source>
        <dbReference type="ARBA" id="ARBA00022692"/>
    </source>
</evidence>
<accession>A0ABM8TCM7</accession>
<feature type="transmembrane region" description="Helical" evidence="10">
    <location>
        <begin position="400"/>
        <end position="419"/>
    </location>
</feature>
<feature type="transmembrane region" description="Helical" evidence="10">
    <location>
        <begin position="121"/>
        <end position="145"/>
    </location>
</feature>
<keyword evidence="5" id="KW-0573">Peptidoglycan synthesis</keyword>
<evidence type="ECO:0000256" key="8">
    <source>
        <dbReference type="ARBA" id="ARBA00060041"/>
    </source>
</evidence>
<feature type="transmembrane region" description="Helical" evidence="10">
    <location>
        <begin position="341"/>
        <end position="363"/>
    </location>
</feature>
<evidence type="ECO:0000256" key="6">
    <source>
        <dbReference type="ARBA" id="ARBA00022989"/>
    </source>
</evidence>
<keyword evidence="3 10" id="KW-0812">Transmembrane</keyword>
<keyword evidence="2" id="KW-1003">Cell membrane</keyword>
<protein>
    <submittedName>
        <fullName evidence="11">Lipid II flippase MurJ</fullName>
    </submittedName>
</protein>
<evidence type="ECO:0000256" key="1">
    <source>
        <dbReference type="ARBA" id="ARBA00004651"/>
    </source>
</evidence>
<proteinExistence type="inferred from homology"/>
<dbReference type="PANTHER" id="PTHR43486">
    <property type="entry name" value="LIPID II FLIPPASE MURJ-RELATED"/>
    <property type="match status" value="1"/>
</dbReference>
<dbReference type="PANTHER" id="PTHR43486:SF1">
    <property type="entry name" value="LIPID II FLIPPASE MURJ-RELATED"/>
    <property type="match status" value="1"/>
</dbReference>
<dbReference type="EMBL" id="CAJPVI010000005">
    <property type="protein sequence ID" value="CAG2135776.1"/>
    <property type="molecule type" value="Genomic_DNA"/>
</dbReference>
<organism evidence="11 12">
    <name type="scientific">Cupriavidus numazuensis</name>
    <dbReference type="NCBI Taxonomy" id="221992"/>
    <lineage>
        <taxon>Bacteria</taxon>
        <taxon>Pseudomonadati</taxon>
        <taxon>Pseudomonadota</taxon>
        <taxon>Betaproteobacteria</taxon>
        <taxon>Burkholderiales</taxon>
        <taxon>Burkholderiaceae</taxon>
        <taxon>Cupriavidus</taxon>
    </lineage>
</organism>
<evidence type="ECO:0000256" key="5">
    <source>
        <dbReference type="ARBA" id="ARBA00022984"/>
    </source>
</evidence>
<evidence type="ECO:0000256" key="2">
    <source>
        <dbReference type="ARBA" id="ARBA00022475"/>
    </source>
</evidence>
<dbReference type="Proteomes" id="UP000672657">
    <property type="component" value="Unassembled WGS sequence"/>
</dbReference>
<evidence type="ECO:0000313" key="12">
    <source>
        <dbReference type="Proteomes" id="UP000672657"/>
    </source>
</evidence>
<dbReference type="Pfam" id="PF03023">
    <property type="entry name" value="MurJ"/>
    <property type="match status" value="1"/>
</dbReference>
<feature type="transmembrane region" description="Helical" evidence="10">
    <location>
        <begin position="375"/>
        <end position="394"/>
    </location>
</feature>
<keyword evidence="12" id="KW-1185">Reference proteome</keyword>
<feature type="transmembrane region" description="Helical" evidence="10">
    <location>
        <begin position="79"/>
        <end position="101"/>
    </location>
</feature>
<comment type="subcellular location">
    <subcellularLocation>
        <location evidence="1">Cell membrane</location>
        <topology evidence="1">Multi-pass membrane protein</topology>
    </subcellularLocation>
</comment>
<keyword evidence="6 10" id="KW-1133">Transmembrane helix</keyword>
<keyword evidence="7 10" id="KW-0472">Membrane</keyword>
<feature type="transmembrane region" description="Helical" evidence="10">
    <location>
        <begin position="182"/>
        <end position="203"/>
    </location>
</feature>